<feature type="compositionally biased region" description="Polar residues" evidence="1">
    <location>
        <begin position="66"/>
        <end position="107"/>
    </location>
</feature>
<gene>
    <name evidence="2" type="ORF">DEJ46_06445</name>
</gene>
<protein>
    <submittedName>
        <fullName evidence="2">Uncharacterized protein</fullName>
    </submittedName>
</protein>
<dbReference type="Proteomes" id="UP000324106">
    <property type="component" value="Chromosome"/>
</dbReference>
<name>A0A5P2AMF0_STRVZ</name>
<sequence length="147" mass="15190">MPIVTPAAPSRLRLLPVLLMACVVTLCLTGLARPAMAMPSTAMSEMPGPMESMGMGNLPGGMHSAHTGQSLSVSDAHSLQQPCPMSSMSDCAQPSVSPLGSEQTACTNGFDRPAPAFMQPGPPRSGVPPPLEPPSPPELTRLCVSRT</sequence>
<proteinExistence type="predicted"/>
<feature type="region of interest" description="Disordered" evidence="1">
    <location>
        <begin position="57"/>
        <end position="147"/>
    </location>
</feature>
<evidence type="ECO:0000313" key="2">
    <source>
        <dbReference type="EMBL" id="QES18768.1"/>
    </source>
</evidence>
<feature type="compositionally biased region" description="Pro residues" evidence="1">
    <location>
        <begin position="120"/>
        <end position="137"/>
    </location>
</feature>
<evidence type="ECO:0000256" key="1">
    <source>
        <dbReference type="SAM" id="MobiDB-lite"/>
    </source>
</evidence>
<dbReference type="EMBL" id="CP029194">
    <property type="protein sequence ID" value="QES18768.1"/>
    <property type="molecule type" value="Genomic_DNA"/>
</dbReference>
<evidence type="ECO:0000313" key="3">
    <source>
        <dbReference type="Proteomes" id="UP000324106"/>
    </source>
</evidence>
<accession>A0A5P2AMF0</accession>
<organism evidence="2 3">
    <name type="scientific">Streptomyces venezuelae</name>
    <dbReference type="NCBI Taxonomy" id="54571"/>
    <lineage>
        <taxon>Bacteria</taxon>
        <taxon>Bacillati</taxon>
        <taxon>Actinomycetota</taxon>
        <taxon>Actinomycetes</taxon>
        <taxon>Kitasatosporales</taxon>
        <taxon>Streptomycetaceae</taxon>
        <taxon>Streptomyces</taxon>
    </lineage>
</organism>
<reference evidence="2 3" key="1">
    <citation type="submission" date="2018-05" db="EMBL/GenBank/DDBJ databases">
        <title>Streptomyces venezuelae.</title>
        <authorList>
            <person name="Kim W."/>
            <person name="Lee N."/>
            <person name="Cho B.-K."/>
        </authorList>
    </citation>
    <scope>NUCLEOTIDE SEQUENCE [LARGE SCALE GENOMIC DNA]</scope>
    <source>
        <strain evidence="2 3">ATCC 15068</strain>
    </source>
</reference>
<dbReference type="AlphaFoldDB" id="A0A5P2AMF0"/>